<organism evidence="2 3">
    <name type="scientific">Candidatus Erwinia haradaeae</name>
    <dbReference type="NCBI Taxonomy" id="1922217"/>
    <lineage>
        <taxon>Bacteria</taxon>
        <taxon>Pseudomonadati</taxon>
        <taxon>Pseudomonadota</taxon>
        <taxon>Gammaproteobacteria</taxon>
        <taxon>Enterobacterales</taxon>
        <taxon>Erwiniaceae</taxon>
        <taxon>Erwinia</taxon>
    </lineage>
</organism>
<evidence type="ECO:0000256" key="1">
    <source>
        <dbReference type="SAM" id="Phobius"/>
    </source>
</evidence>
<gene>
    <name evidence="2" type="primary">rseC</name>
    <name evidence="2" type="ORF">ERCIKOCA2762_629</name>
</gene>
<dbReference type="OrthoDB" id="9795854at2"/>
<dbReference type="Proteomes" id="UP000294368">
    <property type="component" value="Chromosome"/>
</dbReference>
<dbReference type="InterPro" id="IPR007359">
    <property type="entry name" value="SigmaE_reg_RseC_MucC"/>
</dbReference>
<dbReference type="PANTHER" id="PTHR35867:SF1">
    <property type="entry name" value="PROTEIN RSEC"/>
    <property type="match status" value="1"/>
</dbReference>
<protein>
    <submittedName>
        <fullName evidence="2">Protein RseC, partial</fullName>
    </submittedName>
</protein>
<keyword evidence="1" id="KW-0812">Transmembrane</keyword>
<feature type="transmembrane region" description="Helical" evidence="1">
    <location>
        <begin position="73"/>
        <end position="92"/>
    </location>
</feature>
<dbReference type="EMBL" id="LR217715">
    <property type="protein sequence ID" value="VFP83374.1"/>
    <property type="molecule type" value="Genomic_DNA"/>
</dbReference>
<dbReference type="PANTHER" id="PTHR35867">
    <property type="entry name" value="PROTEIN RSEC"/>
    <property type="match status" value="1"/>
</dbReference>
<feature type="transmembrane region" description="Helical" evidence="1">
    <location>
        <begin position="104"/>
        <end position="121"/>
    </location>
</feature>
<reference evidence="2 3" key="1">
    <citation type="submission" date="2019-02" db="EMBL/GenBank/DDBJ databases">
        <authorList>
            <person name="Manzano-Marin A."/>
            <person name="Manzano-Marin A."/>
        </authorList>
    </citation>
    <scope>NUCLEOTIDE SEQUENCE [LARGE SCALE GENOMIC DNA]</scope>
    <source>
        <strain evidence="2 3">ErCikochiana</strain>
    </source>
</reference>
<accession>A0A451DAQ4</accession>
<keyword evidence="1" id="KW-1133">Transmembrane helix</keyword>
<dbReference type="RefSeq" id="WP_157988711.1">
    <property type="nucleotide sequence ID" value="NZ_LR217715.1"/>
</dbReference>
<keyword evidence="1" id="KW-0472">Membrane</keyword>
<dbReference type="AlphaFoldDB" id="A0A451DAQ4"/>
<evidence type="ECO:0000313" key="3">
    <source>
        <dbReference type="Proteomes" id="UP000294368"/>
    </source>
</evidence>
<dbReference type="Pfam" id="PF04246">
    <property type="entry name" value="RseC_MucC"/>
    <property type="match status" value="1"/>
</dbReference>
<evidence type="ECO:0000313" key="2">
    <source>
        <dbReference type="EMBL" id="VFP83374.1"/>
    </source>
</evidence>
<proteinExistence type="predicted"/>
<sequence>MVKVQATVLTYNNRMATLYIHHNTVCVQCTMLAYLRKNSILIIDSKHIHTMRLQDTQTVLVKQNVQLAIRERTILITAFLVYITPLMGLFMFGGLCQKFCHSEIIIVLTAFLGGALGVLLAKKIACTLTVLESFQPIIIC</sequence>
<name>A0A451DAQ4_9GAMM</name>